<keyword evidence="2" id="KW-1185">Reference proteome</keyword>
<dbReference type="Proteomes" id="UP000656042">
    <property type="component" value="Unassembled WGS sequence"/>
</dbReference>
<reference evidence="1" key="1">
    <citation type="journal article" date="2014" name="Int. J. Syst. Evol. Microbiol.">
        <title>Complete genome sequence of Corynebacterium casei LMG S-19264T (=DSM 44701T), isolated from a smear-ripened cheese.</title>
        <authorList>
            <consortium name="US DOE Joint Genome Institute (JGI-PGF)"/>
            <person name="Walter F."/>
            <person name="Albersmeier A."/>
            <person name="Kalinowski J."/>
            <person name="Ruckert C."/>
        </authorList>
    </citation>
    <scope>NUCLEOTIDE SEQUENCE</scope>
    <source>
        <strain evidence="1">CGMCC 4.7299</strain>
    </source>
</reference>
<comment type="caution">
    <text evidence="1">The sequence shown here is derived from an EMBL/GenBank/DDBJ whole genome shotgun (WGS) entry which is preliminary data.</text>
</comment>
<accession>A0A8J3FRM1</accession>
<name>A0A8J3FRM1_9ACTN</name>
<evidence type="ECO:0000313" key="1">
    <source>
        <dbReference type="EMBL" id="GGL17261.1"/>
    </source>
</evidence>
<dbReference type="EMBL" id="BMMX01000055">
    <property type="protein sequence ID" value="GGL17261.1"/>
    <property type="molecule type" value="Genomic_DNA"/>
</dbReference>
<evidence type="ECO:0000313" key="2">
    <source>
        <dbReference type="Proteomes" id="UP000656042"/>
    </source>
</evidence>
<protein>
    <submittedName>
        <fullName evidence="1">Uncharacterized protein</fullName>
    </submittedName>
</protein>
<dbReference type="AlphaFoldDB" id="A0A8J3FRM1"/>
<proteinExistence type="predicted"/>
<sequence>MVGGHLKDGAKRLPPLPSRPAILAAFQSADIRLVPLVDDLVMLPEVAVDGLGEFLPRHRSS</sequence>
<reference evidence="1" key="2">
    <citation type="submission" date="2020-09" db="EMBL/GenBank/DDBJ databases">
        <authorList>
            <person name="Sun Q."/>
            <person name="Zhou Y."/>
        </authorList>
    </citation>
    <scope>NUCLEOTIDE SEQUENCE</scope>
    <source>
        <strain evidence="1">CGMCC 4.7299</strain>
    </source>
</reference>
<gene>
    <name evidence="1" type="ORF">GCM10012284_59790</name>
</gene>
<organism evidence="1 2">
    <name type="scientific">Mangrovihabitans endophyticus</name>
    <dbReference type="NCBI Taxonomy" id="1751298"/>
    <lineage>
        <taxon>Bacteria</taxon>
        <taxon>Bacillati</taxon>
        <taxon>Actinomycetota</taxon>
        <taxon>Actinomycetes</taxon>
        <taxon>Micromonosporales</taxon>
        <taxon>Micromonosporaceae</taxon>
        <taxon>Mangrovihabitans</taxon>
    </lineage>
</organism>